<evidence type="ECO:0000256" key="1">
    <source>
        <dbReference type="SAM" id="MobiDB-lite"/>
    </source>
</evidence>
<evidence type="ECO:0000313" key="3">
    <source>
        <dbReference type="Proteomes" id="UP000886523"/>
    </source>
</evidence>
<keyword evidence="3" id="KW-1185">Reference proteome</keyword>
<dbReference type="Proteomes" id="UP000886523">
    <property type="component" value="Unassembled WGS sequence"/>
</dbReference>
<dbReference type="AlphaFoldDB" id="A0A9P6AG25"/>
<name>A0A9P6AG25_9AGAM</name>
<accession>A0A9P6AG25</accession>
<reference evidence="2" key="1">
    <citation type="journal article" date="2020" name="Nat. Commun.">
        <title>Large-scale genome sequencing of mycorrhizal fungi provides insights into the early evolution of symbiotic traits.</title>
        <authorList>
            <person name="Miyauchi S."/>
            <person name="Kiss E."/>
            <person name="Kuo A."/>
            <person name="Drula E."/>
            <person name="Kohler A."/>
            <person name="Sanchez-Garcia M."/>
            <person name="Morin E."/>
            <person name="Andreopoulos B."/>
            <person name="Barry K.W."/>
            <person name="Bonito G."/>
            <person name="Buee M."/>
            <person name="Carver A."/>
            <person name="Chen C."/>
            <person name="Cichocki N."/>
            <person name="Clum A."/>
            <person name="Culley D."/>
            <person name="Crous P.W."/>
            <person name="Fauchery L."/>
            <person name="Girlanda M."/>
            <person name="Hayes R.D."/>
            <person name="Keri Z."/>
            <person name="LaButti K."/>
            <person name="Lipzen A."/>
            <person name="Lombard V."/>
            <person name="Magnuson J."/>
            <person name="Maillard F."/>
            <person name="Murat C."/>
            <person name="Nolan M."/>
            <person name="Ohm R.A."/>
            <person name="Pangilinan J."/>
            <person name="Pereira M.F."/>
            <person name="Perotto S."/>
            <person name="Peter M."/>
            <person name="Pfister S."/>
            <person name="Riley R."/>
            <person name="Sitrit Y."/>
            <person name="Stielow J.B."/>
            <person name="Szollosi G."/>
            <person name="Zifcakova L."/>
            <person name="Stursova M."/>
            <person name="Spatafora J.W."/>
            <person name="Tedersoo L."/>
            <person name="Vaario L.M."/>
            <person name="Yamada A."/>
            <person name="Yan M."/>
            <person name="Wang P."/>
            <person name="Xu J."/>
            <person name="Bruns T."/>
            <person name="Baldrian P."/>
            <person name="Vilgalys R."/>
            <person name="Dunand C."/>
            <person name="Henrissat B."/>
            <person name="Grigoriev I.V."/>
            <person name="Hibbett D."/>
            <person name="Nagy L.G."/>
            <person name="Martin F.M."/>
        </authorList>
    </citation>
    <scope>NUCLEOTIDE SEQUENCE</scope>
    <source>
        <strain evidence="2">UP504</strain>
    </source>
</reference>
<gene>
    <name evidence="2" type="ORF">BS47DRAFT_1354432</name>
</gene>
<feature type="compositionally biased region" description="Basic and acidic residues" evidence="1">
    <location>
        <begin position="48"/>
        <end position="57"/>
    </location>
</feature>
<evidence type="ECO:0000313" key="2">
    <source>
        <dbReference type="EMBL" id="KAF9505048.1"/>
    </source>
</evidence>
<comment type="caution">
    <text evidence="2">The sequence shown here is derived from an EMBL/GenBank/DDBJ whole genome shotgun (WGS) entry which is preliminary data.</text>
</comment>
<sequence length="167" mass="18845">MSGIGGEPRRLPSYSAIVHRKSLSPGHRFSPAVHREKTTRKMWSRPVTSDREPGDRRRKEIVHRFRMKMVIELWNQPNGGGGDAKTGMVRRSASQYGFSCVHYNSLSFGTPRSGFNLRIDETQDFPQVATKIPQVEGWTDVPDPGFRFAQRVISNCMAIVSCRPGIT</sequence>
<proteinExistence type="predicted"/>
<dbReference type="EMBL" id="MU129177">
    <property type="protein sequence ID" value="KAF9505048.1"/>
    <property type="molecule type" value="Genomic_DNA"/>
</dbReference>
<protein>
    <submittedName>
        <fullName evidence="2">Uncharacterized protein</fullName>
    </submittedName>
</protein>
<organism evidence="2 3">
    <name type="scientific">Hydnum rufescens UP504</name>
    <dbReference type="NCBI Taxonomy" id="1448309"/>
    <lineage>
        <taxon>Eukaryota</taxon>
        <taxon>Fungi</taxon>
        <taxon>Dikarya</taxon>
        <taxon>Basidiomycota</taxon>
        <taxon>Agaricomycotina</taxon>
        <taxon>Agaricomycetes</taxon>
        <taxon>Cantharellales</taxon>
        <taxon>Hydnaceae</taxon>
        <taxon>Hydnum</taxon>
    </lineage>
</organism>
<feature type="region of interest" description="Disordered" evidence="1">
    <location>
        <begin position="23"/>
        <end position="57"/>
    </location>
</feature>